<dbReference type="InterPro" id="IPR041698">
    <property type="entry name" value="Methyltransf_25"/>
</dbReference>
<evidence type="ECO:0000259" key="2">
    <source>
        <dbReference type="Pfam" id="PF13649"/>
    </source>
</evidence>
<dbReference type="PANTHER" id="PTHR43861:SF3">
    <property type="entry name" value="PUTATIVE (AFU_ORTHOLOGUE AFUA_2G14390)-RELATED"/>
    <property type="match status" value="1"/>
</dbReference>
<dbReference type="PANTHER" id="PTHR43861">
    <property type="entry name" value="TRANS-ACONITATE 2-METHYLTRANSFERASE-RELATED"/>
    <property type="match status" value="1"/>
</dbReference>
<evidence type="ECO:0000313" key="3">
    <source>
        <dbReference type="EMBL" id="CAB4600187.1"/>
    </source>
</evidence>
<dbReference type="InterPro" id="IPR029063">
    <property type="entry name" value="SAM-dependent_MTases_sf"/>
</dbReference>
<reference evidence="3" key="1">
    <citation type="submission" date="2020-05" db="EMBL/GenBank/DDBJ databases">
        <authorList>
            <person name="Chiriac C."/>
            <person name="Salcher M."/>
            <person name="Ghai R."/>
            <person name="Kavagutti S V."/>
        </authorList>
    </citation>
    <scope>NUCLEOTIDE SEQUENCE</scope>
</reference>
<proteinExistence type="predicted"/>
<dbReference type="GO" id="GO:0016740">
    <property type="term" value="F:transferase activity"/>
    <property type="evidence" value="ECO:0007669"/>
    <property type="project" value="UniProtKB-KW"/>
</dbReference>
<feature type="domain" description="Methyltransferase" evidence="2">
    <location>
        <begin position="38"/>
        <end position="129"/>
    </location>
</feature>
<evidence type="ECO:0000256" key="1">
    <source>
        <dbReference type="ARBA" id="ARBA00022679"/>
    </source>
</evidence>
<gene>
    <name evidence="3" type="ORF">UFOPK1835_00337</name>
</gene>
<dbReference type="Pfam" id="PF13649">
    <property type="entry name" value="Methyltransf_25"/>
    <property type="match status" value="1"/>
</dbReference>
<dbReference type="SUPFAM" id="SSF53335">
    <property type="entry name" value="S-adenosyl-L-methionine-dependent methyltransferases"/>
    <property type="match status" value="1"/>
</dbReference>
<keyword evidence="1" id="KW-0808">Transferase</keyword>
<dbReference type="CDD" id="cd02440">
    <property type="entry name" value="AdoMet_MTases"/>
    <property type="match status" value="1"/>
</dbReference>
<protein>
    <submittedName>
        <fullName evidence="3">Unannotated protein</fullName>
    </submittedName>
</protein>
<accession>A0A6J6GG31</accession>
<organism evidence="3">
    <name type="scientific">freshwater metagenome</name>
    <dbReference type="NCBI Taxonomy" id="449393"/>
    <lineage>
        <taxon>unclassified sequences</taxon>
        <taxon>metagenomes</taxon>
        <taxon>ecological metagenomes</taxon>
    </lineage>
</organism>
<dbReference type="AlphaFoldDB" id="A0A6J6GG31"/>
<dbReference type="EMBL" id="CAEZUP010000008">
    <property type="protein sequence ID" value="CAB4600187.1"/>
    <property type="molecule type" value="Genomic_DNA"/>
</dbReference>
<sequence length="216" mass="23392">MDANDWNSRYETDELIWTIEANQFLVSEVAGLQPGTALDLACGEGRNAVWLAMQGWDVTGVDFASVGLLKAQRLAIESGVTGTWITADATDWTAPTDGFDLVAMLYLQLPASERQKSIRTAVSAMAPDGTILIIAHHLLNLIEGYGGPQDANFLMTPEDVVDDLAAAELGLDVELVVERNERVDRVVQTPDGPRTAIDMLVRARRIDTTKLSPGAV</sequence>
<dbReference type="Gene3D" id="3.40.50.150">
    <property type="entry name" value="Vaccinia Virus protein VP39"/>
    <property type="match status" value="1"/>
</dbReference>
<name>A0A6J6GG31_9ZZZZ</name>